<evidence type="ECO:0000259" key="1">
    <source>
        <dbReference type="SMART" id="SM01321"/>
    </source>
</evidence>
<dbReference type="SMART" id="SM01321">
    <property type="entry name" value="Y1_Tnp"/>
    <property type="match status" value="1"/>
</dbReference>
<evidence type="ECO:0000313" key="2">
    <source>
        <dbReference type="EMBL" id="QNP28397.1"/>
    </source>
</evidence>
<dbReference type="Gene3D" id="3.30.70.1290">
    <property type="entry name" value="Transposase IS200-like"/>
    <property type="match status" value="1"/>
</dbReference>
<accession>A0A7H0EX81</accession>
<name>A0A7H0EX81_9CYAN</name>
<dbReference type="InterPro" id="IPR036515">
    <property type="entry name" value="Transposase_17_sf"/>
</dbReference>
<sequence length="147" mass="16895">MKTTLEYRIGNHSKGNAVVHLVWITKRRKKVLSGEIAKCLRQIIYELAKEKDWDILSLEVAPDHVHLFVEHQPDVAINQVVKAFKGRSSSLLRRKFPELLKLPSLWTNSYFYSTAGQVSADVIKRYIEDPHHGQISRRINSPLALPV</sequence>
<dbReference type="InterPro" id="IPR002686">
    <property type="entry name" value="Transposase_17"/>
</dbReference>
<dbReference type="SUPFAM" id="SSF143422">
    <property type="entry name" value="Transposase IS200-like"/>
    <property type="match status" value="1"/>
</dbReference>
<dbReference type="AlphaFoldDB" id="A0A7H0EX81"/>
<organism evidence="2 3">
    <name type="scientific">Cylindrospermopsis curvispora GIHE-G1</name>
    <dbReference type="NCBI Taxonomy" id="2666332"/>
    <lineage>
        <taxon>Bacteria</taxon>
        <taxon>Bacillati</taxon>
        <taxon>Cyanobacteriota</taxon>
        <taxon>Cyanophyceae</taxon>
        <taxon>Nostocales</taxon>
        <taxon>Aphanizomenonaceae</taxon>
        <taxon>Cylindrospermopsis</taxon>
    </lineage>
</organism>
<dbReference type="GO" id="GO:0004803">
    <property type="term" value="F:transposase activity"/>
    <property type="evidence" value="ECO:0007669"/>
    <property type="project" value="InterPro"/>
</dbReference>
<dbReference type="GO" id="GO:0003677">
    <property type="term" value="F:DNA binding"/>
    <property type="evidence" value="ECO:0007669"/>
    <property type="project" value="InterPro"/>
</dbReference>
<dbReference type="PANTHER" id="PTHR33360">
    <property type="entry name" value="TRANSPOSASE FOR INSERTION SEQUENCE ELEMENT IS200"/>
    <property type="match status" value="1"/>
</dbReference>
<dbReference type="KEGG" id="ccur:IAR63_10720"/>
<protein>
    <submittedName>
        <fullName evidence="2">IS200/IS605 family transposase</fullName>
    </submittedName>
</protein>
<dbReference type="NCBIfam" id="NF033573">
    <property type="entry name" value="transpos_IS200"/>
    <property type="match status" value="1"/>
</dbReference>
<feature type="domain" description="Transposase IS200-like" evidence="1">
    <location>
        <begin position="14"/>
        <end position="130"/>
    </location>
</feature>
<dbReference type="GO" id="GO:0006313">
    <property type="term" value="P:DNA transposition"/>
    <property type="evidence" value="ECO:0007669"/>
    <property type="project" value="InterPro"/>
</dbReference>
<keyword evidence="3" id="KW-1185">Reference proteome</keyword>
<dbReference type="PANTHER" id="PTHR33360:SF2">
    <property type="entry name" value="TRANSPOSASE FOR INSERTION SEQUENCE ELEMENT IS200"/>
    <property type="match status" value="1"/>
</dbReference>
<evidence type="ECO:0000313" key="3">
    <source>
        <dbReference type="Proteomes" id="UP000516013"/>
    </source>
</evidence>
<proteinExistence type="predicted"/>
<dbReference type="Proteomes" id="UP000516013">
    <property type="component" value="Chromosome"/>
</dbReference>
<dbReference type="EMBL" id="CP060822">
    <property type="protein sequence ID" value="QNP28397.1"/>
    <property type="molecule type" value="Genomic_DNA"/>
</dbReference>
<dbReference type="RefSeq" id="WP_096543726.1">
    <property type="nucleotide sequence ID" value="NZ_CP060822.1"/>
</dbReference>
<reference evidence="2 3" key="1">
    <citation type="submission" date="2020-08" db="EMBL/GenBank/DDBJ databases">
        <title>Complete genome sequence of Raphidiopsis curvispora isolated from drinking water reservoir in South Korea.</title>
        <authorList>
            <person name="Jeong J."/>
        </authorList>
    </citation>
    <scope>NUCLEOTIDE SEQUENCE [LARGE SCALE GENOMIC DNA]</scope>
    <source>
        <strain evidence="2 3">GIHE-G1</strain>
    </source>
</reference>
<dbReference type="Pfam" id="PF01797">
    <property type="entry name" value="Y1_Tnp"/>
    <property type="match status" value="1"/>
</dbReference>
<gene>
    <name evidence="2" type="primary">tnpA</name>
    <name evidence="2" type="ORF">IAR63_10720</name>
</gene>